<feature type="region of interest" description="Disordered" evidence="1">
    <location>
        <begin position="1"/>
        <end position="48"/>
    </location>
</feature>
<dbReference type="AlphaFoldDB" id="A0A5N5V7C8"/>
<name>A0A5N5V7C8_MYCPH</name>
<evidence type="ECO:0000313" key="4">
    <source>
        <dbReference type="Proteomes" id="UP000325690"/>
    </source>
</evidence>
<evidence type="ECO:0000256" key="2">
    <source>
        <dbReference type="SAM" id="Phobius"/>
    </source>
</evidence>
<keyword evidence="2" id="KW-0472">Membrane</keyword>
<dbReference type="GeneID" id="74301564"/>
<protein>
    <recommendedName>
        <fullName evidence="5">DUF3060 domain-containing protein</fullName>
    </recommendedName>
</protein>
<keyword evidence="2" id="KW-1133">Transmembrane helix</keyword>
<proteinExistence type="predicted"/>
<evidence type="ECO:0008006" key="5">
    <source>
        <dbReference type="Google" id="ProtNLM"/>
    </source>
</evidence>
<reference evidence="3 4" key="1">
    <citation type="submission" date="2012-10" db="EMBL/GenBank/DDBJ databases">
        <title>The draft sequence of the Mycobacterium pheli genome.</title>
        <authorList>
            <person name="Pettersson B.M.F."/>
            <person name="Das S."/>
            <person name="Dasgupta S."/>
            <person name="Bhattacharya A."/>
            <person name="Kirsebom L.A."/>
        </authorList>
    </citation>
    <scope>NUCLEOTIDE SEQUENCE [LARGE SCALE GENOMIC DNA]</scope>
    <source>
        <strain evidence="3 4">CCUG 21000</strain>
    </source>
</reference>
<dbReference type="RefSeq" id="WP_061482624.1">
    <property type="nucleotide sequence ID" value="NZ_ANBP01000006.1"/>
</dbReference>
<organism evidence="3 4">
    <name type="scientific">Mycolicibacterium phlei DSM 43239 = CCUG 21000</name>
    <dbReference type="NCBI Taxonomy" id="1226750"/>
    <lineage>
        <taxon>Bacteria</taxon>
        <taxon>Bacillati</taxon>
        <taxon>Actinomycetota</taxon>
        <taxon>Actinomycetes</taxon>
        <taxon>Mycobacteriales</taxon>
        <taxon>Mycobacteriaceae</taxon>
        <taxon>Mycolicibacterium</taxon>
    </lineage>
</organism>
<sequence length="243" mass="25574">MWEHLRMNPQDDPEERIRQLEQPLTRSGVELGAEDRTRTDTSALPPPVYDEPYQQPYGQSPYAAPPFGVAYPQAPRSGISPWLIFGIIGAVAVMVVAAIGTVLAIMRSSTVGSPTIGGSFDDPPSIAVPTWTMPSFPSIDIPTPDPDAPPKVAVAPAGGQYSIAGVENVDIVECNGAHISVSGVNNTLTLLGHCASVNVSGIENDVTVDSADRIQASGFDNEVVFHDGDPEISASGDNIVTRG</sequence>
<keyword evidence="4" id="KW-1185">Reference proteome</keyword>
<dbReference type="Pfam" id="PF11259">
    <property type="entry name" value="DUF3060"/>
    <property type="match status" value="1"/>
</dbReference>
<keyword evidence="2" id="KW-0812">Transmembrane</keyword>
<evidence type="ECO:0000256" key="1">
    <source>
        <dbReference type="SAM" id="MobiDB-lite"/>
    </source>
</evidence>
<dbReference type="InterPro" id="IPR021417">
    <property type="entry name" value="DUF3060"/>
</dbReference>
<feature type="transmembrane region" description="Helical" evidence="2">
    <location>
        <begin position="82"/>
        <end position="106"/>
    </location>
</feature>
<dbReference type="Proteomes" id="UP000325690">
    <property type="component" value="Unassembled WGS sequence"/>
</dbReference>
<accession>A0A5N5V7C8</accession>
<dbReference type="EMBL" id="ANBP01000006">
    <property type="protein sequence ID" value="KAB7757781.1"/>
    <property type="molecule type" value="Genomic_DNA"/>
</dbReference>
<gene>
    <name evidence="3" type="ORF">MPHL21000_06765</name>
</gene>
<comment type="caution">
    <text evidence="3">The sequence shown here is derived from an EMBL/GenBank/DDBJ whole genome shotgun (WGS) entry which is preliminary data.</text>
</comment>
<evidence type="ECO:0000313" key="3">
    <source>
        <dbReference type="EMBL" id="KAB7757781.1"/>
    </source>
</evidence>